<evidence type="ECO:0000313" key="3">
    <source>
        <dbReference type="Proteomes" id="UP001054889"/>
    </source>
</evidence>
<accession>A0AAV5FM90</accession>
<dbReference type="GO" id="GO:0009733">
    <property type="term" value="P:response to auxin"/>
    <property type="evidence" value="ECO:0007669"/>
    <property type="project" value="InterPro"/>
</dbReference>
<sequence>MWRSRKQGAKAIVPAWFVCDSDIEKVPNGYVPMVLVDKEDDEQGQRIMVHVQMLREPCMAALLDMAQQQFGLNQRGVLRIPCNVIHFEKMIKINGLMLEPTR</sequence>
<dbReference type="PANTHER" id="PTHR31374">
    <property type="entry name" value="AUXIN-INDUCED PROTEIN-LIKE-RELATED"/>
    <property type="match status" value="1"/>
</dbReference>
<gene>
    <name evidence="2" type="primary">gb24365</name>
    <name evidence="2" type="ORF">PR202_gb24365</name>
</gene>
<dbReference type="EMBL" id="BQKI01000088">
    <property type="protein sequence ID" value="GJN35575.1"/>
    <property type="molecule type" value="Genomic_DNA"/>
</dbReference>
<comment type="similarity">
    <text evidence="1">Belongs to the ARG7 family.</text>
</comment>
<dbReference type="PANTHER" id="PTHR31374:SF134">
    <property type="entry name" value="AUXIN-RESPONSIVE PROTEIN"/>
    <property type="match status" value="1"/>
</dbReference>
<evidence type="ECO:0000256" key="1">
    <source>
        <dbReference type="ARBA" id="ARBA00006974"/>
    </source>
</evidence>
<evidence type="ECO:0000313" key="2">
    <source>
        <dbReference type="EMBL" id="GJN35575.1"/>
    </source>
</evidence>
<reference evidence="2" key="1">
    <citation type="journal article" date="2018" name="DNA Res.">
        <title>Multiple hybrid de novo genome assembly of finger millet, an orphan allotetraploid crop.</title>
        <authorList>
            <person name="Hatakeyama M."/>
            <person name="Aluri S."/>
            <person name="Balachadran M.T."/>
            <person name="Sivarajan S.R."/>
            <person name="Patrignani A."/>
            <person name="Gruter S."/>
            <person name="Poveda L."/>
            <person name="Shimizu-Inatsugi R."/>
            <person name="Baeten J."/>
            <person name="Francoijs K.J."/>
            <person name="Nataraja K.N."/>
            <person name="Reddy Y.A.N."/>
            <person name="Phadnis S."/>
            <person name="Ravikumar R.L."/>
            <person name="Schlapbach R."/>
            <person name="Sreeman S.M."/>
            <person name="Shimizu K.K."/>
        </authorList>
    </citation>
    <scope>NUCLEOTIDE SEQUENCE</scope>
</reference>
<dbReference type="Pfam" id="PF02519">
    <property type="entry name" value="Auxin_inducible"/>
    <property type="match status" value="1"/>
</dbReference>
<reference evidence="2" key="2">
    <citation type="submission" date="2021-12" db="EMBL/GenBank/DDBJ databases">
        <title>Resequencing data analysis of finger millet.</title>
        <authorList>
            <person name="Hatakeyama M."/>
            <person name="Aluri S."/>
            <person name="Balachadran M.T."/>
            <person name="Sivarajan S.R."/>
            <person name="Poveda L."/>
            <person name="Shimizu-Inatsugi R."/>
            <person name="Schlapbach R."/>
            <person name="Sreeman S.M."/>
            <person name="Shimizu K.K."/>
        </authorList>
    </citation>
    <scope>NUCLEOTIDE SEQUENCE</scope>
</reference>
<proteinExistence type="inferred from homology"/>
<organism evidence="2 3">
    <name type="scientific">Eleusine coracana subsp. coracana</name>
    <dbReference type="NCBI Taxonomy" id="191504"/>
    <lineage>
        <taxon>Eukaryota</taxon>
        <taxon>Viridiplantae</taxon>
        <taxon>Streptophyta</taxon>
        <taxon>Embryophyta</taxon>
        <taxon>Tracheophyta</taxon>
        <taxon>Spermatophyta</taxon>
        <taxon>Magnoliopsida</taxon>
        <taxon>Liliopsida</taxon>
        <taxon>Poales</taxon>
        <taxon>Poaceae</taxon>
        <taxon>PACMAD clade</taxon>
        <taxon>Chloridoideae</taxon>
        <taxon>Cynodonteae</taxon>
        <taxon>Eleusininae</taxon>
        <taxon>Eleusine</taxon>
    </lineage>
</organism>
<protein>
    <submittedName>
        <fullName evidence="2">Uncharacterized protein</fullName>
    </submittedName>
</protein>
<dbReference type="AlphaFoldDB" id="A0AAV5FM90"/>
<keyword evidence="3" id="KW-1185">Reference proteome</keyword>
<dbReference type="InterPro" id="IPR003676">
    <property type="entry name" value="SAUR_fam"/>
</dbReference>
<comment type="caution">
    <text evidence="2">The sequence shown here is derived from an EMBL/GenBank/DDBJ whole genome shotgun (WGS) entry which is preliminary data.</text>
</comment>
<dbReference type="Proteomes" id="UP001054889">
    <property type="component" value="Unassembled WGS sequence"/>
</dbReference>
<name>A0AAV5FM90_ELECO</name>